<name>A0A329MSB8_9BACL</name>
<sequence length="366" mass="39272">MIAFYTAFRSLKGGADLKLVRNRRLTAKAGTAIIVLFGMLLSACSGETGEKLTILEPPAGRTDSISLKQVDRIDGFLGLDWLSDVEMIGRTVNAQQDDKLSVRHLQNGDLKRMDAGAGAIAKMSPDRRFMIVFGALRGEAVMVSGDGKRSVPLSLDYGGGDGAWTDDNHYLTTIVEADGIGLALVGTDGRIDPVGPGSGNVPRHIVKADMKDERLYVLAGDKQLFRISPDMQNVERIGTGIADFVLSPNGKRMAYVAETAPNEEALIIADSAGIPEGKEAANGMLLRRLSWSPQGDKLAFTAFGMERGMNGIYVMNVGTGEAVSVSVRHNVNSLIVWNPNGSALMVGESLDEALEGKPFTTIYRLQ</sequence>
<gene>
    <name evidence="1" type="ORF">DQG23_01105</name>
</gene>
<evidence type="ECO:0000313" key="1">
    <source>
        <dbReference type="EMBL" id="RAV22835.1"/>
    </source>
</evidence>
<keyword evidence="2" id="KW-1185">Reference proteome</keyword>
<reference evidence="1 2" key="1">
    <citation type="journal article" date="2009" name="Int. J. Syst. Evol. Microbiol.">
        <title>Paenibacillus contaminans sp. nov., isolated from a contaminated laboratory plate.</title>
        <authorList>
            <person name="Chou J.H."/>
            <person name="Lee J.H."/>
            <person name="Lin M.C."/>
            <person name="Chang P.S."/>
            <person name="Arun A.B."/>
            <person name="Young C.C."/>
            <person name="Chen W.M."/>
        </authorList>
    </citation>
    <scope>NUCLEOTIDE SEQUENCE [LARGE SCALE GENOMIC DNA]</scope>
    <source>
        <strain evidence="1 2">CKOBP-6</strain>
    </source>
</reference>
<dbReference type="EMBL" id="QMFB01000001">
    <property type="protein sequence ID" value="RAV22835.1"/>
    <property type="molecule type" value="Genomic_DNA"/>
</dbReference>
<evidence type="ECO:0000313" key="2">
    <source>
        <dbReference type="Proteomes" id="UP000250369"/>
    </source>
</evidence>
<proteinExistence type="predicted"/>
<dbReference type="AlphaFoldDB" id="A0A329MSB8"/>
<evidence type="ECO:0008006" key="3">
    <source>
        <dbReference type="Google" id="ProtNLM"/>
    </source>
</evidence>
<organism evidence="1 2">
    <name type="scientific">Paenibacillus contaminans</name>
    <dbReference type="NCBI Taxonomy" id="450362"/>
    <lineage>
        <taxon>Bacteria</taxon>
        <taxon>Bacillati</taxon>
        <taxon>Bacillota</taxon>
        <taxon>Bacilli</taxon>
        <taxon>Bacillales</taxon>
        <taxon>Paenibacillaceae</taxon>
        <taxon>Paenibacillus</taxon>
    </lineage>
</organism>
<dbReference type="InterPro" id="IPR011042">
    <property type="entry name" value="6-blade_b-propeller_TolB-like"/>
</dbReference>
<protein>
    <recommendedName>
        <fullName evidence="3">WD40 repeat domain-containing protein</fullName>
    </recommendedName>
</protein>
<dbReference type="SUPFAM" id="SSF82171">
    <property type="entry name" value="DPP6 N-terminal domain-like"/>
    <property type="match status" value="1"/>
</dbReference>
<dbReference type="Gene3D" id="2.120.10.30">
    <property type="entry name" value="TolB, C-terminal domain"/>
    <property type="match status" value="1"/>
</dbReference>
<accession>A0A329MSB8</accession>
<dbReference type="Proteomes" id="UP000250369">
    <property type="component" value="Unassembled WGS sequence"/>
</dbReference>
<comment type="caution">
    <text evidence="1">The sequence shown here is derived from an EMBL/GenBank/DDBJ whole genome shotgun (WGS) entry which is preliminary data.</text>
</comment>